<reference evidence="5" key="1">
    <citation type="submission" date="2018-06" db="EMBL/GenBank/DDBJ databases">
        <authorList>
            <person name="Zhirakovskaya E."/>
        </authorList>
    </citation>
    <scope>NUCLEOTIDE SEQUENCE</scope>
</reference>
<dbReference type="Pfam" id="PF03060">
    <property type="entry name" value="NMO"/>
    <property type="match status" value="1"/>
</dbReference>
<evidence type="ECO:0000256" key="1">
    <source>
        <dbReference type="ARBA" id="ARBA00022630"/>
    </source>
</evidence>
<evidence type="ECO:0000256" key="2">
    <source>
        <dbReference type="ARBA" id="ARBA00022643"/>
    </source>
</evidence>
<dbReference type="InterPro" id="IPR013785">
    <property type="entry name" value="Aldolase_TIM"/>
</dbReference>
<evidence type="ECO:0000313" key="5">
    <source>
        <dbReference type="EMBL" id="VAX17622.1"/>
    </source>
</evidence>
<accession>A0A3B1BNP0</accession>
<sequence length="391" mass="42103">MKKTLDDRELPSLTFKSHHPDSSKEITLDLPIINGGMGIGITGPTLAAAITNEGGGGVLTGVALGFPFKEVLGKYKDEKPYNANSLAITDWIRETKAKNGGGFVGVNIMVALHDFKELAHASAKAGVDLIVAGAGLPMALPEIVAKYPNTMIAPIISSIKAARVMIRRWVSRNRPPDAIIFESIHHSGGHQGSTVSEINEGKHKPEEVIAGTRKLLDEQGLHDVPVISAGGIWTKADILRHLSWGAQGVQMASRFLLTDEAGAEFGGIKMFKKLYMENKKPTILERSPAGFPGRAIETPFSKKFALSNKDIKNEPHECPAACLIPCDKQNSVYCILSHLTEALKDNYAEGLFFAGTNVGKLDKVKEILSVKELMGRLRNGEPVQAADAAAI</sequence>
<feature type="region of interest" description="Disordered" evidence="4">
    <location>
        <begin position="1"/>
        <end position="22"/>
    </location>
</feature>
<name>A0A3B1BNP0_9ZZZZ</name>
<proteinExistence type="predicted"/>
<keyword evidence="3" id="KW-0560">Oxidoreductase</keyword>
<dbReference type="GO" id="GO:0018580">
    <property type="term" value="F:nitronate monooxygenase activity"/>
    <property type="evidence" value="ECO:0007669"/>
    <property type="project" value="InterPro"/>
</dbReference>
<evidence type="ECO:0000256" key="3">
    <source>
        <dbReference type="ARBA" id="ARBA00023002"/>
    </source>
</evidence>
<dbReference type="PANTHER" id="PTHR32332">
    <property type="entry name" value="2-NITROPROPANE DIOXYGENASE"/>
    <property type="match status" value="1"/>
</dbReference>
<dbReference type="AlphaFoldDB" id="A0A3B1BNP0"/>
<keyword evidence="1" id="KW-0285">Flavoprotein</keyword>
<dbReference type="PANTHER" id="PTHR32332:SF18">
    <property type="entry name" value="2-NITROPROPANE DIOXYGENASE"/>
    <property type="match status" value="1"/>
</dbReference>
<feature type="compositionally biased region" description="Basic and acidic residues" evidence="4">
    <location>
        <begin position="1"/>
        <end position="10"/>
    </location>
</feature>
<dbReference type="InterPro" id="IPR004136">
    <property type="entry name" value="NMO"/>
</dbReference>
<dbReference type="Gene3D" id="3.20.20.70">
    <property type="entry name" value="Aldolase class I"/>
    <property type="match status" value="1"/>
</dbReference>
<protein>
    <submittedName>
        <fullName evidence="5">Uncharacterized protein</fullName>
    </submittedName>
</protein>
<dbReference type="SUPFAM" id="SSF51412">
    <property type="entry name" value="Inosine monophosphate dehydrogenase (IMPDH)"/>
    <property type="match status" value="1"/>
</dbReference>
<keyword evidence="2" id="KW-0288">FMN</keyword>
<evidence type="ECO:0000256" key="4">
    <source>
        <dbReference type="SAM" id="MobiDB-lite"/>
    </source>
</evidence>
<gene>
    <name evidence="5" type="ORF">MNBD_NITROSPINAE03-1733</name>
</gene>
<dbReference type="CDD" id="cd04730">
    <property type="entry name" value="NPD_like"/>
    <property type="match status" value="1"/>
</dbReference>
<organism evidence="5">
    <name type="scientific">hydrothermal vent metagenome</name>
    <dbReference type="NCBI Taxonomy" id="652676"/>
    <lineage>
        <taxon>unclassified sequences</taxon>
        <taxon>metagenomes</taxon>
        <taxon>ecological metagenomes</taxon>
    </lineage>
</organism>
<dbReference type="EMBL" id="UOGB01000090">
    <property type="protein sequence ID" value="VAX17622.1"/>
    <property type="molecule type" value="Genomic_DNA"/>
</dbReference>